<dbReference type="GO" id="GO:0009897">
    <property type="term" value="C:external side of plasma membrane"/>
    <property type="evidence" value="ECO:0007669"/>
    <property type="project" value="TreeGrafter"/>
</dbReference>
<dbReference type="InterPro" id="IPR003599">
    <property type="entry name" value="Ig_sub"/>
</dbReference>
<protein>
    <recommendedName>
        <fullName evidence="13">Ig-like domain-containing protein</fullName>
    </recommendedName>
</protein>
<dbReference type="InterPro" id="IPR036179">
    <property type="entry name" value="Ig-like_dom_sf"/>
</dbReference>
<evidence type="ECO:0000256" key="7">
    <source>
        <dbReference type="ARBA" id="ARBA00023157"/>
    </source>
</evidence>
<dbReference type="GO" id="GO:0042130">
    <property type="term" value="P:negative regulation of T cell proliferation"/>
    <property type="evidence" value="ECO:0007669"/>
    <property type="project" value="TreeGrafter"/>
</dbReference>
<dbReference type="OrthoDB" id="9983389at2759"/>
<dbReference type="PANTHER" id="PTHR25466:SF14">
    <property type="entry name" value="BUTYROPHILIN SUBFAMILY 2 MEMBER A2-LIKE-RELATED"/>
    <property type="match status" value="1"/>
</dbReference>
<dbReference type="InterPro" id="IPR007110">
    <property type="entry name" value="Ig-like_dom"/>
</dbReference>
<dbReference type="GO" id="GO:0071222">
    <property type="term" value="P:cellular response to lipopolysaccharide"/>
    <property type="evidence" value="ECO:0007669"/>
    <property type="project" value="TreeGrafter"/>
</dbReference>
<feature type="domain" description="Ig-like" evidence="13">
    <location>
        <begin position="279"/>
        <end position="395"/>
    </location>
</feature>
<evidence type="ECO:0000313" key="15">
    <source>
        <dbReference type="Proteomes" id="UP000316079"/>
    </source>
</evidence>
<dbReference type="AlphaFoldDB" id="A0A553QI45"/>
<dbReference type="GO" id="GO:0042102">
    <property type="term" value="P:positive regulation of T cell proliferation"/>
    <property type="evidence" value="ECO:0007669"/>
    <property type="project" value="TreeGrafter"/>
</dbReference>
<dbReference type="PROSITE" id="PS50835">
    <property type="entry name" value="IG_LIKE"/>
    <property type="match status" value="4"/>
</dbReference>
<evidence type="ECO:0000256" key="4">
    <source>
        <dbReference type="ARBA" id="ARBA00022729"/>
    </source>
</evidence>
<dbReference type="InterPro" id="IPR013783">
    <property type="entry name" value="Ig-like_fold"/>
</dbReference>
<dbReference type="SMART" id="SM00409">
    <property type="entry name" value="IG"/>
    <property type="match status" value="4"/>
</dbReference>
<evidence type="ECO:0000256" key="2">
    <source>
        <dbReference type="ARBA" id="ARBA00022475"/>
    </source>
</evidence>
<keyword evidence="5 12" id="KW-1133">Transmembrane helix</keyword>
<dbReference type="GO" id="GO:0031295">
    <property type="term" value="P:T cell costimulation"/>
    <property type="evidence" value="ECO:0007669"/>
    <property type="project" value="TreeGrafter"/>
</dbReference>
<keyword evidence="3 12" id="KW-0812">Transmembrane</keyword>
<feature type="domain" description="Ig-like" evidence="13">
    <location>
        <begin position="1"/>
        <end position="89"/>
    </location>
</feature>
<evidence type="ECO:0000256" key="5">
    <source>
        <dbReference type="ARBA" id="ARBA00022989"/>
    </source>
</evidence>
<keyword evidence="7" id="KW-1015">Disulfide bond</keyword>
<accession>A0A553QI45</accession>
<dbReference type="Proteomes" id="UP000316079">
    <property type="component" value="Unassembled WGS sequence"/>
</dbReference>
<comment type="caution">
    <text evidence="14">The sequence shown here is derived from an EMBL/GenBank/DDBJ whole genome shotgun (WGS) entry which is preliminary data.</text>
</comment>
<feature type="domain" description="Ig-like" evidence="13">
    <location>
        <begin position="181"/>
        <end position="277"/>
    </location>
</feature>
<evidence type="ECO:0000256" key="11">
    <source>
        <dbReference type="SAM" id="MobiDB-lite"/>
    </source>
</evidence>
<gene>
    <name evidence="14" type="ORF">DNTS_017783</name>
</gene>
<comment type="subcellular location">
    <subcellularLocation>
        <location evidence="1">Cell membrane</location>
        <topology evidence="1">Single-pass type I membrane protein</topology>
    </subcellularLocation>
</comment>
<dbReference type="FunFam" id="2.60.40.10:FF:000142">
    <property type="entry name" value="V-set domain-containing T-cell activation inhibitor 1"/>
    <property type="match status" value="1"/>
</dbReference>
<keyword evidence="4" id="KW-0732">Signal</keyword>
<sequence>MRFAEECVLPCQFEAVGDETIYWFRQDVLIQTYKQPSGLSDHNNTIKPSLLSKELSGNASFTLQKAGPRDRGKYMCVVTSSLETSQQFIIVKVEAPIHSVQLETTRLSGFEEVKCSTRNVYPAPRITLFTEPTEAKPGALHPFTRKTADTHGLYTAESKLRKLQDLTYICLVQSFYSSQMWRSSMLETEIFATEGQDFTIPCVSPWSLENFTLTWSFSRQHKSSIFYVFDSMTQRSSSIWKETVQLQSPEAEAGDGTLWIFNPERVEHSGTYTCTLSAPQTRHLVHVTVSIVPQTDTRITCIYDEECTLPCKSSYTSVIHWYKDDAVVHSFYHGQDQLSYQVEKYKGRTSLPTPAEKNQGNVSLRLKNIRIEDEGRYRCYSADDKSNIEAFVLVSVEAPVKLVNITLVDDTVACTTSGVYPEPDVQWSSTNSFNEPNNTFRKTKENLFMVTSMIKVDATHEAYMYSCLITSKDSKQTLYNATLEHKGPQANKFTFECPVTKDYTVSLRFSSIVLQYDHKTSKKEISEEWKTRITFNPEAGTLELSPVSKEQEGEYTWDCASVLSRHIMKIKLLQGGMNIIIPIVTIMVIIFVVLILVVKFRGRLLQMCAKDGQNTPDSTSEERQNMKIEKTNGTN</sequence>
<dbReference type="PANTHER" id="PTHR25466">
    <property type="entry name" value="T-LYMPHOCYTE ACTIVATION ANTIGEN"/>
    <property type="match status" value="1"/>
</dbReference>
<keyword evidence="15" id="KW-1185">Reference proteome</keyword>
<feature type="transmembrane region" description="Helical" evidence="12">
    <location>
        <begin position="579"/>
        <end position="598"/>
    </location>
</feature>
<evidence type="ECO:0000313" key="14">
    <source>
        <dbReference type="EMBL" id="TRY89605.1"/>
    </source>
</evidence>
<reference evidence="14 15" key="1">
    <citation type="journal article" date="2019" name="Sci. Data">
        <title>Hybrid genome assembly and annotation of Danionella translucida.</title>
        <authorList>
            <person name="Kadobianskyi M."/>
            <person name="Schulze L."/>
            <person name="Schuelke M."/>
            <person name="Judkewitz B."/>
        </authorList>
    </citation>
    <scope>NUCLEOTIDE SEQUENCE [LARGE SCALE GENOMIC DNA]</scope>
    <source>
        <strain evidence="14 15">Bolton</strain>
    </source>
</reference>
<dbReference type="GO" id="GO:0006955">
    <property type="term" value="P:immune response"/>
    <property type="evidence" value="ECO:0007669"/>
    <property type="project" value="TreeGrafter"/>
</dbReference>
<dbReference type="GO" id="GO:0007166">
    <property type="term" value="P:cell surface receptor signaling pathway"/>
    <property type="evidence" value="ECO:0007669"/>
    <property type="project" value="TreeGrafter"/>
</dbReference>
<dbReference type="Gene3D" id="2.60.40.10">
    <property type="entry name" value="Immunoglobulins"/>
    <property type="match status" value="5"/>
</dbReference>
<feature type="region of interest" description="Disordered" evidence="11">
    <location>
        <begin position="611"/>
        <end position="635"/>
    </location>
</feature>
<dbReference type="InterPro" id="IPR053896">
    <property type="entry name" value="BTN3A2-like_Ig-C"/>
</dbReference>
<dbReference type="EMBL" id="SRMA01025951">
    <property type="protein sequence ID" value="TRY89605.1"/>
    <property type="molecule type" value="Genomic_DNA"/>
</dbReference>
<evidence type="ECO:0000259" key="13">
    <source>
        <dbReference type="PROSITE" id="PS50835"/>
    </source>
</evidence>
<dbReference type="SMART" id="SM00406">
    <property type="entry name" value="IGv"/>
    <property type="match status" value="1"/>
</dbReference>
<evidence type="ECO:0000256" key="1">
    <source>
        <dbReference type="ARBA" id="ARBA00004251"/>
    </source>
</evidence>
<proteinExistence type="predicted"/>
<dbReference type="Pfam" id="PF22705">
    <property type="entry name" value="C2-set_3"/>
    <property type="match status" value="1"/>
</dbReference>
<keyword evidence="10" id="KW-0393">Immunoglobulin domain</keyword>
<organism evidence="14 15">
    <name type="scientific">Danionella cerebrum</name>
    <dbReference type="NCBI Taxonomy" id="2873325"/>
    <lineage>
        <taxon>Eukaryota</taxon>
        <taxon>Metazoa</taxon>
        <taxon>Chordata</taxon>
        <taxon>Craniata</taxon>
        <taxon>Vertebrata</taxon>
        <taxon>Euteleostomi</taxon>
        <taxon>Actinopterygii</taxon>
        <taxon>Neopterygii</taxon>
        <taxon>Teleostei</taxon>
        <taxon>Ostariophysi</taxon>
        <taxon>Cypriniformes</taxon>
        <taxon>Danionidae</taxon>
        <taxon>Danioninae</taxon>
        <taxon>Danionella</taxon>
    </lineage>
</organism>
<evidence type="ECO:0000256" key="6">
    <source>
        <dbReference type="ARBA" id="ARBA00023136"/>
    </source>
</evidence>
<dbReference type="STRING" id="623744.A0A553QI45"/>
<dbReference type="InterPro" id="IPR051713">
    <property type="entry name" value="T-cell_Activation_Regulation"/>
</dbReference>
<keyword evidence="2" id="KW-1003">Cell membrane</keyword>
<keyword evidence="9" id="KW-0325">Glycoprotein</keyword>
<evidence type="ECO:0000256" key="3">
    <source>
        <dbReference type="ARBA" id="ARBA00022692"/>
    </source>
</evidence>
<dbReference type="InterPro" id="IPR003598">
    <property type="entry name" value="Ig_sub2"/>
</dbReference>
<keyword evidence="8" id="KW-0675">Receptor</keyword>
<feature type="compositionally biased region" description="Basic and acidic residues" evidence="11">
    <location>
        <begin position="620"/>
        <end position="635"/>
    </location>
</feature>
<dbReference type="InterPro" id="IPR013106">
    <property type="entry name" value="Ig_V-set"/>
</dbReference>
<evidence type="ECO:0000256" key="12">
    <source>
        <dbReference type="SAM" id="Phobius"/>
    </source>
</evidence>
<evidence type="ECO:0000256" key="8">
    <source>
        <dbReference type="ARBA" id="ARBA00023170"/>
    </source>
</evidence>
<dbReference type="SUPFAM" id="SSF48726">
    <property type="entry name" value="Immunoglobulin"/>
    <property type="match status" value="4"/>
</dbReference>
<feature type="domain" description="Ig-like" evidence="13">
    <location>
        <begin position="408"/>
        <end position="484"/>
    </location>
</feature>
<keyword evidence="6 12" id="KW-0472">Membrane</keyword>
<dbReference type="SMART" id="SM00408">
    <property type="entry name" value="IGc2"/>
    <property type="match status" value="4"/>
</dbReference>
<name>A0A553QI45_9TELE</name>
<dbReference type="Pfam" id="PF07686">
    <property type="entry name" value="V-set"/>
    <property type="match status" value="2"/>
</dbReference>
<evidence type="ECO:0000256" key="10">
    <source>
        <dbReference type="ARBA" id="ARBA00023319"/>
    </source>
</evidence>
<evidence type="ECO:0000256" key="9">
    <source>
        <dbReference type="ARBA" id="ARBA00023180"/>
    </source>
</evidence>